<evidence type="ECO:0000313" key="4">
    <source>
        <dbReference type="EMBL" id="CAB5013182.1"/>
    </source>
</evidence>
<reference evidence="4" key="1">
    <citation type="submission" date="2020-05" db="EMBL/GenBank/DDBJ databases">
        <authorList>
            <person name="Chiriac C."/>
            <person name="Salcher M."/>
            <person name="Ghai R."/>
            <person name="Kavagutti S V."/>
        </authorList>
    </citation>
    <scope>NUCLEOTIDE SEQUENCE</scope>
</reference>
<name>A0A6J7QFQ0_9ZZZZ</name>
<dbReference type="AlphaFoldDB" id="A0A6J7QFQ0"/>
<dbReference type="EMBL" id="CAFABA010000030">
    <property type="protein sequence ID" value="CAB4825341.1"/>
    <property type="molecule type" value="Genomic_DNA"/>
</dbReference>
<proteinExistence type="predicted"/>
<dbReference type="EMBL" id="CAFBOS010000173">
    <property type="protein sequence ID" value="CAB5013182.1"/>
    <property type="molecule type" value="Genomic_DNA"/>
</dbReference>
<organism evidence="4">
    <name type="scientific">freshwater metagenome</name>
    <dbReference type="NCBI Taxonomy" id="449393"/>
    <lineage>
        <taxon>unclassified sequences</taxon>
        <taxon>metagenomes</taxon>
        <taxon>ecological metagenomes</taxon>
    </lineage>
</organism>
<accession>A0A6J7QFQ0</accession>
<dbReference type="EMBL" id="CAFBMH010000006">
    <property type="protein sequence ID" value="CAB4891471.1"/>
    <property type="molecule type" value="Genomic_DNA"/>
</dbReference>
<dbReference type="EMBL" id="CAEZYR010000060">
    <property type="protein sequence ID" value="CAB4749116.1"/>
    <property type="molecule type" value="Genomic_DNA"/>
</dbReference>
<protein>
    <submittedName>
        <fullName evidence="4">Unannotated protein</fullName>
    </submittedName>
</protein>
<gene>
    <name evidence="1" type="ORF">UFOPK2754_01698</name>
    <name evidence="2" type="ORF">UFOPK3139_00976</name>
    <name evidence="3" type="ORF">UFOPK3543_00297</name>
    <name evidence="4" type="ORF">UFOPK3967_02351</name>
</gene>
<evidence type="ECO:0000313" key="2">
    <source>
        <dbReference type="EMBL" id="CAB4825341.1"/>
    </source>
</evidence>
<evidence type="ECO:0000313" key="3">
    <source>
        <dbReference type="EMBL" id="CAB4891471.1"/>
    </source>
</evidence>
<evidence type="ECO:0000313" key="1">
    <source>
        <dbReference type="EMBL" id="CAB4749116.1"/>
    </source>
</evidence>
<sequence length="255" mass="27782">MTRALGPADEKRHVPLDDPGWCEAFTFDFVADDATIAGALGLVLFPAFARCTFWTCLAGDRQFLTIVESDLAMPRDLELRAPGLWFEIQVLVPGDHAMVGLEAFAVGLDDPADALGRLWGDRVPFGLDLEWDGGLSPIDQPLVGTDGYELMCRVHGEVLVAESRIEFDGFGSRSHTWGTPHPWTRPWQRIVHGDAVAWPQQVPGQATVLANAPMRVSFPDGTSCQVDRALATVAVPGSPSGTPRQPAWIERNLPC</sequence>